<proteinExistence type="predicted"/>
<dbReference type="EnsemblMetazoa" id="OVOC9717.1">
    <property type="protein sequence ID" value="OVOC9717.1"/>
    <property type="gene ID" value="WBGene00246526"/>
</dbReference>
<name>A0A8R1Y5W1_ONCVO</name>
<keyword evidence="1" id="KW-0812">Transmembrane</keyword>
<keyword evidence="1" id="KW-1133">Transmembrane helix</keyword>
<reference evidence="3" key="1">
    <citation type="submission" date="2013-10" db="EMBL/GenBank/DDBJ databases">
        <title>Genome sequencing of Onchocerca volvulus.</title>
        <authorList>
            <person name="Cotton J."/>
            <person name="Tsai J."/>
            <person name="Stanley E."/>
            <person name="Tracey A."/>
            <person name="Holroyd N."/>
            <person name="Lustigman S."/>
            <person name="Berriman M."/>
        </authorList>
    </citation>
    <scope>NUCLEOTIDE SEQUENCE</scope>
</reference>
<accession>A0A8R1Y5W1</accession>
<keyword evidence="1" id="KW-0472">Membrane</keyword>
<dbReference type="Proteomes" id="UP000024404">
    <property type="component" value="Unassembled WGS sequence"/>
</dbReference>
<evidence type="ECO:0000313" key="2">
    <source>
        <dbReference type="EnsemblMetazoa" id="OVOC9717.1"/>
    </source>
</evidence>
<keyword evidence="3" id="KW-1185">Reference proteome</keyword>
<reference evidence="2" key="2">
    <citation type="submission" date="2022-06" db="UniProtKB">
        <authorList>
            <consortium name="EnsemblMetazoa"/>
        </authorList>
    </citation>
    <scope>IDENTIFICATION</scope>
</reference>
<dbReference type="EMBL" id="CMVM020000291">
    <property type="status" value="NOT_ANNOTATED_CDS"/>
    <property type="molecule type" value="Genomic_DNA"/>
</dbReference>
<dbReference type="AlphaFoldDB" id="A0A8R1Y5W1"/>
<evidence type="ECO:0000313" key="3">
    <source>
        <dbReference type="Proteomes" id="UP000024404"/>
    </source>
</evidence>
<feature type="transmembrane region" description="Helical" evidence="1">
    <location>
        <begin position="112"/>
        <end position="128"/>
    </location>
</feature>
<organism evidence="2 3">
    <name type="scientific">Onchocerca volvulus</name>
    <dbReference type="NCBI Taxonomy" id="6282"/>
    <lineage>
        <taxon>Eukaryota</taxon>
        <taxon>Metazoa</taxon>
        <taxon>Ecdysozoa</taxon>
        <taxon>Nematoda</taxon>
        <taxon>Chromadorea</taxon>
        <taxon>Rhabditida</taxon>
        <taxon>Spirurina</taxon>
        <taxon>Spiruromorpha</taxon>
        <taxon>Filarioidea</taxon>
        <taxon>Onchocercidae</taxon>
        <taxon>Onchocerca</taxon>
    </lineage>
</organism>
<protein>
    <submittedName>
        <fullName evidence="2">Uncharacterized protein</fullName>
    </submittedName>
</protein>
<evidence type="ECO:0000256" key="1">
    <source>
        <dbReference type="SAM" id="Phobius"/>
    </source>
</evidence>
<sequence length="165" mass="19049">MCCLLITLWLNRTAIRQNRHYSLWLREEEMSVSFESYMPKGEESWLVVRELTKKLIKMHLEGKGKFVVLSNPFASIFGSINGGGRRAINQMLPAAHNNQCTVLGNEIPNSPLFHFSYFILFSFFFFFLRKINIASSERKESFISAPFSLTIVYSISNVTKINCHL</sequence>